<accession>A0A1V3W914</accession>
<gene>
    <name evidence="1" type="ORF">BZL29_8520</name>
</gene>
<dbReference type="AlphaFoldDB" id="A0A1V3W914"/>
<proteinExistence type="predicted"/>
<organism evidence="1 2">
    <name type="scientific">Mycobacterium kansasii</name>
    <dbReference type="NCBI Taxonomy" id="1768"/>
    <lineage>
        <taxon>Bacteria</taxon>
        <taxon>Bacillati</taxon>
        <taxon>Actinomycetota</taxon>
        <taxon>Actinomycetes</taxon>
        <taxon>Mycobacteriales</taxon>
        <taxon>Mycobacteriaceae</taxon>
        <taxon>Mycobacterium</taxon>
    </lineage>
</organism>
<comment type="caution">
    <text evidence="1">The sequence shown here is derived from an EMBL/GenBank/DDBJ whole genome shotgun (WGS) entry which is preliminary data.</text>
</comment>
<sequence length="90" mass="9713">MLDIADAADGRDSRVDECQRRLVDFGSRVAEVCGVEEGLTMSFLVLPPEINSALMLGGAGSERLLRGRGVLERLERAVGRMDFAAASFGR</sequence>
<reference evidence="1 2" key="1">
    <citation type="submission" date="2017-02" db="EMBL/GenBank/DDBJ databases">
        <title>Complete genome sequences of Mycobacterium kansasii strains isolated from rhesus macaques.</title>
        <authorList>
            <person name="Panda A."/>
            <person name="Nagaraj S."/>
            <person name="Zhao X."/>
            <person name="Tettelin H."/>
            <person name="Detolla L.J."/>
        </authorList>
    </citation>
    <scope>NUCLEOTIDE SEQUENCE [LARGE SCALE GENOMIC DNA]</scope>
    <source>
        <strain evidence="1 2">11-3469</strain>
    </source>
</reference>
<protein>
    <submittedName>
        <fullName evidence="1">Uncharacterized protein</fullName>
    </submittedName>
</protein>
<name>A0A1V3W914_MYCKA</name>
<dbReference type="Proteomes" id="UP000188532">
    <property type="component" value="Unassembled WGS sequence"/>
</dbReference>
<evidence type="ECO:0000313" key="2">
    <source>
        <dbReference type="Proteomes" id="UP000188532"/>
    </source>
</evidence>
<dbReference type="EMBL" id="MVBN01000019">
    <property type="protein sequence ID" value="OOK63477.1"/>
    <property type="molecule type" value="Genomic_DNA"/>
</dbReference>
<evidence type="ECO:0000313" key="1">
    <source>
        <dbReference type="EMBL" id="OOK63477.1"/>
    </source>
</evidence>